<reference evidence="1" key="2">
    <citation type="journal article" date="2015" name="Data Brief">
        <title>Shoot transcriptome of the giant reed, Arundo donax.</title>
        <authorList>
            <person name="Barrero R.A."/>
            <person name="Guerrero F.D."/>
            <person name="Moolhuijzen P."/>
            <person name="Goolsby J.A."/>
            <person name="Tidwell J."/>
            <person name="Bellgard S.E."/>
            <person name="Bellgard M.I."/>
        </authorList>
    </citation>
    <scope>NUCLEOTIDE SEQUENCE</scope>
    <source>
        <tissue evidence="1">Shoot tissue taken approximately 20 cm above the soil surface</tissue>
    </source>
</reference>
<proteinExistence type="predicted"/>
<dbReference type="EMBL" id="GBRH01265049">
    <property type="protein sequence ID" value="JAD32846.1"/>
    <property type="molecule type" value="Transcribed_RNA"/>
</dbReference>
<name>A0A0A8Z211_ARUDO</name>
<evidence type="ECO:0000313" key="1">
    <source>
        <dbReference type="EMBL" id="JAD32846.1"/>
    </source>
</evidence>
<sequence length="13" mass="1616">MYSAKIQDLYRNN</sequence>
<accession>A0A0A8Z211</accession>
<organism evidence="1">
    <name type="scientific">Arundo donax</name>
    <name type="common">Giant reed</name>
    <name type="synonym">Donax arundinaceus</name>
    <dbReference type="NCBI Taxonomy" id="35708"/>
    <lineage>
        <taxon>Eukaryota</taxon>
        <taxon>Viridiplantae</taxon>
        <taxon>Streptophyta</taxon>
        <taxon>Embryophyta</taxon>
        <taxon>Tracheophyta</taxon>
        <taxon>Spermatophyta</taxon>
        <taxon>Magnoliopsida</taxon>
        <taxon>Liliopsida</taxon>
        <taxon>Poales</taxon>
        <taxon>Poaceae</taxon>
        <taxon>PACMAD clade</taxon>
        <taxon>Arundinoideae</taxon>
        <taxon>Arundineae</taxon>
        <taxon>Arundo</taxon>
    </lineage>
</organism>
<protein>
    <submittedName>
        <fullName evidence="1">Uncharacterized protein</fullName>
    </submittedName>
</protein>
<reference evidence="1" key="1">
    <citation type="submission" date="2014-09" db="EMBL/GenBank/DDBJ databases">
        <authorList>
            <person name="Magalhaes I.L.F."/>
            <person name="Oliveira U."/>
            <person name="Santos F.R."/>
            <person name="Vidigal T.H.D.A."/>
            <person name="Brescovit A.D."/>
            <person name="Santos A.J."/>
        </authorList>
    </citation>
    <scope>NUCLEOTIDE SEQUENCE</scope>
    <source>
        <tissue evidence="1">Shoot tissue taken approximately 20 cm above the soil surface</tissue>
    </source>
</reference>